<name>A0A438BJB4_9NOCA</name>
<sequence>MIYPTRRPRTRRPTGTIRGVAALGFGVLLAATVVTGCSSSNTDTSPAPSTTTSVSGAPASGAEKEISDTFVAFFSAQTPTAQKIALVENSAAFADTINAQAESPLTMGATATVSKVDLDAPGHATVTYTVLVNGQPVLPDQTGESVQVDGAWKVSQTTFCELLTLQGNPPPVCGAPATTVAPPS</sequence>
<evidence type="ECO:0000313" key="6">
    <source>
        <dbReference type="Proteomes" id="UP000286208"/>
    </source>
</evidence>
<comment type="similarity">
    <text evidence="2">Belongs to the MTB12 family.</text>
</comment>
<feature type="region of interest" description="Disordered" evidence="3">
    <location>
        <begin position="38"/>
        <end position="60"/>
    </location>
</feature>
<evidence type="ECO:0000313" key="5">
    <source>
        <dbReference type="EMBL" id="RVW11160.1"/>
    </source>
</evidence>
<reference evidence="5 6" key="1">
    <citation type="submission" date="2018-11" db="EMBL/GenBank/DDBJ databases">
        <title>Rhodococcus spongicola sp. nov. and Rhodococcus xishaensis sp. nov. from marine sponges.</title>
        <authorList>
            <person name="Li L."/>
            <person name="Lin H.W."/>
        </authorList>
    </citation>
    <scope>NUCLEOTIDE SEQUENCE [LARGE SCALE GENOMIC DNA]</scope>
    <source>
        <strain evidence="5 6">CCTCC AB2014297</strain>
    </source>
</reference>
<accession>A0A438BJB4</accession>
<gene>
    <name evidence="5" type="ORF">EGT67_01510</name>
</gene>
<dbReference type="EMBL" id="RKLP01000001">
    <property type="protein sequence ID" value="RVW11160.1"/>
    <property type="molecule type" value="Genomic_DNA"/>
</dbReference>
<evidence type="ECO:0000256" key="3">
    <source>
        <dbReference type="SAM" id="MobiDB-lite"/>
    </source>
</evidence>
<dbReference type="OrthoDB" id="4548368at2"/>
<evidence type="ECO:0000256" key="2">
    <source>
        <dbReference type="ARBA" id="ARBA00093774"/>
    </source>
</evidence>
<dbReference type="Proteomes" id="UP000286208">
    <property type="component" value="Unassembled WGS sequence"/>
</dbReference>
<keyword evidence="1" id="KW-0732">Signal</keyword>
<proteinExistence type="inferred from homology"/>
<evidence type="ECO:0000259" key="4">
    <source>
        <dbReference type="Pfam" id="PF26580"/>
    </source>
</evidence>
<feature type="domain" description="Low molecular weight antigen MTB12-like C-terminal" evidence="4">
    <location>
        <begin position="62"/>
        <end position="169"/>
    </location>
</feature>
<keyword evidence="6" id="KW-1185">Reference proteome</keyword>
<organism evidence="5 6">
    <name type="scientific">Prescottella agglutinans</name>
    <dbReference type="NCBI Taxonomy" id="1644129"/>
    <lineage>
        <taxon>Bacteria</taxon>
        <taxon>Bacillati</taxon>
        <taxon>Actinomycetota</taxon>
        <taxon>Actinomycetes</taxon>
        <taxon>Mycobacteriales</taxon>
        <taxon>Nocardiaceae</taxon>
        <taxon>Prescottella</taxon>
    </lineage>
</organism>
<dbReference type="RefSeq" id="WP_127914270.1">
    <property type="nucleotide sequence ID" value="NZ_RKLP01000001.1"/>
</dbReference>
<protein>
    <recommendedName>
        <fullName evidence="4">Low molecular weight antigen MTB12-like C-terminal domain-containing protein</fullName>
    </recommendedName>
</protein>
<dbReference type="InterPro" id="IPR058644">
    <property type="entry name" value="Mtb12-like_C"/>
</dbReference>
<dbReference type="AlphaFoldDB" id="A0A438BJB4"/>
<dbReference type="Pfam" id="PF26580">
    <property type="entry name" value="Mtb12_C"/>
    <property type="match status" value="1"/>
</dbReference>
<evidence type="ECO:0000256" key="1">
    <source>
        <dbReference type="ARBA" id="ARBA00022729"/>
    </source>
</evidence>
<comment type="caution">
    <text evidence="5">The sequence shown here is derived from an EMBL/GenBank/DDBJ whole genome shotgun (WGS) entry which is preliminary data.</text>
</comment>